<dbReference type="Proteomes" id="UP001187471">
    <property type="component" value="Unassembled WGS sequence"/>
</dbReference>
<dbReference type="CDD" id="cd03185">
    <property type="entry name" value="GST_C_Tau"/>
    <property type="match status" value="2"/>
</dbReference>
<name>A0AA88QNS7_9ASTE</name>
<dbReference type="PROSITE" id="PS50405">
    <property type="entry name" value="GST_CTER"/>
    <property type="match status" value="2"/>
</dbReference>
<keyword evidence="2" id="KW-0808">Transferase</keyword>
<comment type="caution">
    <text evidence="6">The sequence shown here is derived from an EMBL/GenBank/DDBJ whole genome shotgun (WGS) entry which is preliminary data.</text>
</comment>
<dbReference type="InterPro" id="IPR045074">
    <property type="entry name" value="GST_C_Tau"/>
</dbReference>
<evidence type="ECO:0000259" key="4">
    <source>
        <dbReference type="PROSITE" id="PS50404"/>
    </source>
</evidence>
<dbReference type="PROSITE" id="PS50404">
    <property type="entry name" value="GST_NTER"/>
    <property type="match status" value="2"/>
</dbReference>
<dbReference type="InterPro" id="IPR045073">
    <property type="entry name" value="Omega/Tau-like"/>
</dbReference>
<dbReference type="Pfam" id="PF02798">
    <property type="entry name" value="GST_N"/>
    <property type="match status" value="2"/>
</dbReference>
<reference evidence="6" key="1">
    <citation type="submission" date="2022-12" db="EMBL/GenBank/DDBJ databases">
        <title>Draft genome assemblies for two species of Escallonia (Escalloniales).</title>
        <authorList>
            <person name="Chanderbali A."/>
            <person name="Dervinis C."/>
            <person name="Anghel I."/>
            <person name="Soltis D."/>
            <person name="Soltis P."/>
            <person name="Zapata F."/>
        </authorList>
    </citation>
    <scope>NUCLEOTIDE SEQUENCE</scope>
    <source>
        <strain evidence="6">UCBG92.1500</strain>
        <tissue evidence="6">Leaf</tissue>
    </source>
</reference>
<dbReference type="Pfam" id="PF13410">
    <property type="entry name" value="GST_C_2"/>
    <property type="match status" value="2"/>
</dbReference>
<dbReference type="GO" id="GO:0004364">
    <property type="term" value="F:glutathione transferase activity"/>
    <property type="evidence" value="ECO:0007669"/>
    <property type="project" value="UniProtKB-EC"/>
</dbReference>
<dbReference type="Gene3D" id="3.40.30.10">
    <property type="entry name" value="Glutaredoxin"/>
    <property type="match status" value="2"/>
</dbReference>
<dbReference type="InterPro" id="IPR004045">
    <property type="entry name" value="Glutathione_S-Trfase_N"/>
</dbReference>
<feature type="domain" description="GST C-terminal" evidence="5">
    <location>
        <begin position="339"/>
        <end position="489"/>
    </location>
</feature>
<feature type="domain" description="GST N-terminal" evidence="4">
    <location>
        <begin position="5"/>
        <end position="84"/>
    </location>
</feature>
<dbReference type="CDD" id="cd03058">
    <property type="entry name" value="GST_N_Tau"/>
    <property type="match status" value="2"/>
</dbReference>
<dbReference type="PANTHER" id="PTHR11260">
    <property type="entry name" value="GLUTATHIONE S-TRANSFERASE, GST, SUPERFAMILY, GST DOMAIN CONTAINING"/>
    <property type="match status" value="1"/>
</dbReference>
<sequence length="500" mass="57479">MAANGEVILLGFWSSMFDVRVRVALAEKQIKYDYREQDLRNKGQLLLEMNPVHKKIPVLIHDGKPVCESLIILQYIDEVWKDKATLLPSDPYLKAQARFWADYVDKKMYDAGRKVYTAKGDDLETAKKELIEILKVLEGELGEKPYFGGETFGYVDVALVPFYGWFYAYETFGKFSIEAECPKLIAWGKRCMKKESVSKSLPDFHKIYDFACGLRKMFAINKYPSLYAIHNPQNHRGCCCCLLTKNITDMAASDEVILLDYWSSMFGVRVRIALAEKEIKYEYREQDLWNKGQLLLEMNPVHKKIPVLIHNGKPVCESLIIVQYIDEVWKDKAPLLPSDPYQKAQARFWADYVDKKSKSLNKEKEIKELERGPEGTPVLKAEQGCAMYSAGRKIWTTKGDDLEAGKKEFIEILKVLEGQLGDKPYFGGETFGYVDVSLVPFYGWFYAYETYGNFSIEAECPKLIAWGKRCMEKDSVSKSLPDPHKIVDFVVGRRKMLGIE</sequence>
<evidence type="ECO:0000256" key="1">
    <source>
        <dbReference type="ARBA" id="ARBA00012452"/>
    </source>
</evidence>
<evidence type="ECO:0000313" key="7">
    <source>
        <dbReference type="Proteomes" id="UP001187471"/>
    </source>
</evidence>
<evidence type="ECO:0000256" key="2">
    <source>
        <dbReference type="ARBA" id="ARBA00022679"/>
    </source>
</evidence>
<evidence type="ECO:0000259" key="5">
    <source>
        <dbReference type="PROSITE" id="PS50405"/>
    </source>
</evidence>
<dbReference type="SFLD" id="SFLDG01152">
    <property type="entry name" value="Main.3:_Omega-_and_Tau-like"/>
    <property type="match status" value="1"/>
</dbReference>
<keyword evidence="7" id="KW-1185">Reference proteome</keyword>
<dbReference type="FunFam" id="1.20.1050.10:FF:000018">
    <property type="entry name" value="Glutathione S-transferase U20"/>
    <property type="match status" value="2"/>
</dbReference>
<gene>
    <name evidence="6" type="ORF">RJ640_005896</name>
</gene>
<dbReference type="GO" id="GO:0006749">
    <property type="term" value="P:glutathione metabolic process"/>
    <property type="evidence" value="ECO:0007669"/>
    <property type="project" value="InterPro"/>
</dbReference>
<dbReference type="GO" id="GO:0005737">
    <property type="term" value="C:cytoplasm"/>
    <property type="evidence" value="ECO:0007669"/>
    <property type="project" value="TreeGrafter"/>
</dbReference>
<dbReference type="Gene3D" id="1.20.1050.10">
    <property type="match status" value="2"/>
</dbReference>
<feature type="domain" description="GST N-terminal" evidence="4">
    <location>
        <begin position="254"/>
        <end position="333"/>
    </location>
</feature>
<dbReference type="PANTHER" id="PTHR11260:SF773">
    <property type="entry name" value="GLUTATHIONE S-TRANSFERASE U26"/>
    <property type="match status" value="1"/>
</dbReference>
<evidence type="ECO:0000256" key="3">
    <source>
        <dbReference type="ARBA" id="ARBA00047960"/>
    </source>
</evidence>
<dbReference type="InterPro" id="IPR010987">
    <property type="entry name" value="Glutathione-S-Trfase_C-like"/>
</dbReference>
<dbReference type="InterPro" id="IPR036282">
    <property type="entry name" value="Glutathione-S-Trfase_C_sf"/>
</dbReference>
<accession>A0AA88QNS7</accession>
<dbReference type="EMBL" id="JAVXUO010002887">
    <property type="protein sequence ID" value="KAK2968709.1"/>
    <property type="molecule type" value="Genomic_DNA"/>
</dbReference>
<dbReference type="AlphaFoldDB" id="A0AA88QNS7"/>
<dbReference type="InterPro" id="IPR040079">
    <property type="entry name" value="Glutathione_S-Trfase"/>
</dbReference>
<dbReference type="SFLD" id="SFLDS00019">
    <property type="entry name" value="Glutathione_Transferase_(cytos"/>
    <property type="match status" value="2"/>
</dbReference>
<dbReference type="FunFam" id="3.40.30.10:FF:000014">
    <property type="entry name" value="Tau class glutathione S-transferase"/>
    <property type="match status" value="2"/>
</dbReference>
<dbReference type="EC" id="2.5.1.18" evidence="1"/>
<protein>
    <recommendedName>
        <fullName evidence="1">glutathione transferase</fullName>
        <ecNumber evidence="1">2.5.1.18</ecNumber>
    </recommendedName>
</protein>
<dbReference type="InterPro" id="IPR036249">
    <property type="entry name" value="Thioredoxin-like_sf"/>
</dbReference>
<comment type="catalytic activity">
    <reaction evidence="3">
        <text>RX + glutathione = an S-substituted glutathione + a halide anion + H(+)</text>
        <dbReference type="Rhea" id="RHEA:16437"/>
        <dbReference type="ChEBI" id="CHEBI:15378"/>
        <dbReference type="ChEBI" id="CHEBI:16042"/>
        <dbReference type="ChEBI" id="CHEBI:17792"/>
        <dbReference type="ChEBI" id="CHEBI:57925"/>
        <dbReference type="ChEBI" id="CHEBI:90779"/>
        <dbReference type="EC" id="2.5.1.18"/>
    </reaction>
</comment>
<feature type="domain" description="GST C-terminal" evidence="5">
    <location>
        <begin position="90"/>
        <end position="220"/>
    </location>
</feature>
<dbReference type="SFLD" id="SFLDG00358">
    <property type="entry name" value="Main_(cytGST)"/>
    <property type="match status" value="2"/>
</dbReference>
<organism evidence="6 7">
    <name type="scientific">Escallonia rubra</name>
    <dbReference type="NCBI Taxonomy" id="112253"/>
    <lineage>
        <taxon>Eukaryota</taxon>
        <taxon>Viridiplantae</taxon>
        <taxon>Streptophyta</taxon>
        <taxon>Embryophyta</taxon>
        <taxon>Tracheophyta</taxon>
        <taxon>Spermatophyta</taxon>
        <taxon>Magnoliopsida</taxon>
        <taxon>eudicotyledons</taxon>
        <taxon>Gunneridae</taxon>
        <taxon>Pentapetalae</taxon>
        <taxon>asterids</taxon>
        <taxon>campanulids</taxon>
        <taxon>Escalloniales</taxon>
        <taxon>Escalloniaceae</taxon>
        <taxon>Escallonia</taxon>
    </lineage>
</organism>
<dbReference type="SUPFAM" id="SSF52833">
    <property type="entry name" value="Thioredoxin-like"/>
    <property type="match status" value="2"/>
</dbReference>
<evidence type="ECO:0000313" key="6">
    <source>
        <dbReference type="EMBL" id="KAK2968709.1"/>
    </source>
</evidence>
<proteinExistence type="predicted"/>
<dbReference type="SUPFAM" id="SSF47616">
    <property type="entry name" value="GST C-terminal domain-like"/>
    <property type="match status" value="2"/>
</dbReference>